<evidence type="ECO:0000256" key="2">
    <source>
        <dbReference type="ARBA" id="ARBA00022525"/>
    </source>
</evidence>
<dbReference type="AlphaFoldDB" id="A0A4V1RQQ2"/>
<dbReference type="SUPFAM" id="SSF51120">
    <property type="entry name" value="beta-Roll"/>
    <property type="match status" value="1"/>
</dbReference>
<keyword evidence="3" id="KW-0732">Signal</keyword>
<reference evidence="4 5" key="1">
    <citation type="submission" date="2019-01" db="EMBL/GenBank/DDBJ databases">
        <title>Novel species of Nocardioides.</title>
        <authorList>
            <person name="Liu Q."/>
            <person name="X Y.-H."/>
        </authorList>
    </citation>
    <scope>NUCLEOTIDE SEQUENCE [LARGE SCALE GENOMIC DNA]</scope>
    <source>
        <strain evidence="4 5">HLT2-9</strain>
    </source>
</reference>
<evidence type="ECO:0000313" key="5">
    <source>
        <dbReference type="Proteomes" id="UP000291101"/>
    </source>
</evidence>
<protein>
    <submittedName>
        <fullName evidence="4">Calcium-binding protein</fullName>
    </submittedName>
</protein>
<dbReference type="InterPro" id="IPR001343">
    <property type="entry name" value="Hemolysn_Ca-bd"/>
</dbReference>
<comment type="caution">
    <text evidence="4">The sequence shown here is derived from an EMBL/GenBank/DDBJ whole genome shotgun (WGS) entry which is preliminary data.</text>
</comment>
<dbReference type="EMBL" id="SDWV01000003">
    <property type="protein sequence ID" value="RYC13647.1"/>
    <property type="molecule type" value="Genomic_DNA"/>
</dbReference>
<feature type="signal peptide" evidence="3">
    <location>
        <begin position="1"/>
        <end position="21"/>
    </location>
</feature>
<dbReference type="PANTHER" id="PTHR38340:SF1">
    <property type="entry name" value="S-LAYER PROTEIN"/>
    <property type="match status" value="1"/>
</dbReference>
<dbReference type="PRINTS" id="PR00313">
    <property type="entry name" value="CABNDNGRPT"/>
</dbReference>
<name>A0A4V1RQQ2_9ACTN</name>
<evidence type="ECO:0000313" key="4">
    <source>
        <dbReference type="EMBL" id="RYC13647.1"/>
    </source>
</evidence>
<dbReference type="PROSITE" id="PS00330">
    <property type="entry name" value="HEMOLYSIN_CALCIUM"/>
    <property type="match status" value="3"/>
</dbReference>
<dbReference type="PANTHER" id="PTHR38340">
    <property type="entry name" value="S-LAYER PROTEIN"/>
    <property type="match status" value="1"/>
</dbReference>
<dbReference type="Gene3D" id="2.150.10.10">
    <property type="entry name" value="Serralysin-like metalloprotease, C-terminal"/>
    <property type="match status" value="1"/>
</dbReference>
<dbReference type="GO" id="GO:0005576">
    <property type="term" value="C:extracellular region"/>
    <property type="evidence" value="ECO:0007669"/>
    <property type="project" value="UniProtKB-SubCell"/>
</dbReference>
<comment type="subcellular location">
    <subcellularLocation>
        <location evidence="1">Secreted</location>
    </subcellularLocation>
</comment>
<evidence type="ECO:0000256" key="1">
    <source>
        <dbReference type="ARBA" id="ARBA00004613"/>
    </source>
</evidence>
<dbReference type="RefSeq" id="WP_129424688.1">
    <property type="nucleotide sequence ID" value="NZ_SDWV01000003.1"/>
</dbReference>
<proteinExistence type="predicted"/>
<dbReference type="Pfam" id="PF00353">
    <property type="entry name" value="HemolysinCabind"/>
    <property type="match status" value="3"/>
</dbReference>
<dbReference type="InterPro" id="IPR018511">
    <property type="entry name" value="Hemolysin-typ_Ca-bd_CS"/>
</dbReference>
<dbReference type="InterPro" id="IPR050557">
    <property type="entry name" value="RTX_toxin/Mannuronan_C5-epim"/>
</dbReference>
<dbReference type="OrthoDB" id="3771445at2"/>
<sequence length="486" mass="49425">MPSARHPAVVTALLTVGLACAAVPAHAEPLTCQGQAVTVTGNAGTGGDDVMVVGLTATGVASSGAGNDLVCIRVTSSREPFTYGVDAGPGDDAVVNESTDGNIGLTVVLGTGADTYLGSDTTGEVVYAGTGDWSMLGGVTDTEKDVIDTRGGGDAVYSGSIESGSVNHDQVTLGEGNDGLRWAGLQAGPTADLGGGDNSLNLYRGWQGNDLVVDAPTGVATVDGKPVLRWSGATTSYTVLVDNLHTTFTGTDADERVTFGSGSPVPTGGVGVMPPPSPDARRTVDLRGGDDSLVFYDTVGGDLVGGDGLDRVELGYCPEGDVRVGAAYTCVRNYSPRLEYTGAMDAWEEVHLAGSRVSLVGSDAPEVLRASGGNVRISGRGGDDLLTASRLRGTTDVRWPVVLRGGDGDDTLAGSFNDDRIVGGRGADRLYASAGADLLLGGYGKDHLAGGKGADRLVGGKGRDRALGEAGRDACSAEVRRSCERR</sequence>
<dbReference type="PROSITE" id="PS51257">
    <property type="entry name" value="PROKAR_LIPOPROTEIN"/>
    <property type="match status" value="1"/>
</dbReference>
<dbReference type="Gene3D" id="2.160.20.160">
    <property type="match status" value="1"/>
</dbReference>
<dbReference type="InterPro" id="IPR011049">
    <property type="entry name" value="Serralysin-like_metalloprot_C"/>
</dbReference>
<dbReference type="Proteomes" id="UP000291101">
    <property type="component" value="Unassembled WGS sequence"/>
</dbReference>
<organism evidence="4 5">
    <name type="scientific">Nocardioides zhouii</name>
    <dbReference type="NCBI Taxonomy" id="1168729"/>
    <lineage>
        <taxon>Bacteria</taxon>
        <taxon>Bacillati</taxon>
        <taxon>Actinomycetota</taxon>
        <taxon>Actinomycetes</taxon>
        <taxon>Propionibacteriales</taxon>
        <taxon>Nocardioidaceae</taxon>
        <taxon>Nocardioides</taxon>
    </lineage>
</organism>
<keyword evidence="5" id="KW-1185">Reference proteome</keyword>
<dbReference type="GO" id="GO:0005509">
    <property type="term" value="F:calcium ion binding"/>
    <property type="evidence" value="ECO:0007669"/>
    <property type="project" value="InterPro"/>
</dbReference>
<evidence type="ECO:0000256" key="3">
    <source>
        <dbReference type="SAM" id="SignalP"/>
    </source>
</evidence>
<gene>
    <name evidence="4" type="ORF">EUA94_03275</name>
</gene>
<feature type="chain" id="PRO_5038751421" evidence="3">
    <location>
        <begin position="22"/>
        <end position="486"/>
    </location>
</feature>
<keyword evidence="2" id="KW-0964">Secreted</keyword>
<accession>A0A4V1RQQ2</accession>